<comment type="caution">
    <text evidence="3">The sequence shown here is derived from an EMBL/GenBank/DDBJ whole genome shotgun (WGS) entry which is preliminary data.</text>
</comment>
<dbReference type="EMBL" id="CAJJDN010000083">
    <property type="protein sequence ID" value="CAD8104878.1"/>
    <property type="molecule type" value="Genomic_DNA"/>
</dbReference>
<evidence type="ECO:0000313" key="3">
    <source>
        <dbReference type="EMBL" id="CAD8104878.1"/>
    </source>
</evidence>
<organism evidence="3 4">
    <name type="scientific">Paramecium sonneborni</name>
    <dbReference type="NCBI Taxonomy" id="65129"/>
    <lineage>
        <taxon>Eukaryota</taxon>
        <taxon>Sar</taxon>
        <taxon>Alveolata</taxon>
        <taxon>Ciliophora</taxon>
        <taxon>Intramacronucleata</taxon>
        <taxon>Oligohymenophorea</taxon>
        <taxon>Peniculida</taxon>
        <taxon>Parameciidae</taxon>
        <taxon>Paramecium</taxon>
    </lineage>
</organism>
<evidence type="ECO:0000256" key="1">
    <source>
        <dbReference type="SAM" id="Coils"/>
    </source>
</evidence>
<proteinExistence type="predicted"/>
<gene>
    <name evidence="3" type="ORF">PSON_ATCC_30995.1.T0830065</name>
</gene>
<accession>A0A8S1PQP7</accession>
<sequence length="442" mass="52602">MSQFCQYENHDESPIIGACLRIDCKYSRSYCHHCIIKHHISHTDDLKTFKQLNEWIKQEKNSFQDLKQFINGIMQLSEGLQKFLVSITVNQQTDFSILSQKDMQEEIKKLIQFSMSKTTLIPLISKLQNDLNNLKQEINRINQVVVSSNNTQDIRNQEKNQQINWNNQQSYQIQQDLKHQQKLEKLNLEIQQNQKQQQRRMESLQQKQQEQFSYNSNHRNIKLDFNNQIQQVDKQPQLGQNQSYQSNKYQQFKYQEEIQYFHPFQKFSFIFIENEQINVENCGKMIRNEKKQGSYVWCDPSIPFDANVQIHFRILCYDYIELGIGYKGKSVNLILDKKYMIQIGNNVQYSFPLNFGDVVLLTIRMKEKKLIFTNQTSLYEEQISIDTSQVLNPFAYLSGRSCTEILDKQLLDKQLLDEQLLDKQLQQLLDKIDKHQSLCQTF</sequence>
<dbReference type="Proteomes" id="UP000692954">
    <property type="component" value="Unassembled WGS sequence"/>
</dbReference>
<reference evidence="3" key="1">
    <citation type="submission" date="2021-01" db="EMBL/GenBank/DDBJ databases">
        <authorList>
            <consortium name="Genoscope - CEA"/>
            <person name="William W."/>
        </authorList>
    </citation>
    <scope>NUCLEOTIDE SEQUENCE</scope>
</reference>
<dbReference type="OrthoDB" id="301068at2759"/>
<evidence type="ECO:0000256" key="2">
    <source>
        <dbReference type="SAM" id="MobiDB-lite"/>
    </source>
</evidence>
<keyword evidence="4" id="KW-1185">Reference proteome</keyword>
<feature type="region of interest" description="Disordered" evidence="2">
    <location>
        <begin position="191"/>
        <end position="211"/>
    </location>
</feature>
<evidence type="ECO:0000313" key="4">
    <source>
        <dbReference type="Proteomes" id="UP000692954"/>
    </source>
</evidence>
<protein>
    <submittedName>
        <fullName evidence="3">Uncharacterized protein</fullName>
    </submittedName>
</protein>
<keyword evidence="1" id="KW-0175">Coiled coil</keyword>
<dbReference type="AlphaFoldDB" id="A0A8S1PQP7"/>
<feature type="coiled-coil region" evidence="1">
    <location>
        <begin position="124"/>
        <end position="151"/>
    </location>
</feature>
<name>A0A8S1PQP7_9CILI</name>